<evidence type="ECO:0000256" key="2">
    <source>
        <dbReference type="SAM" id="SignalP"/>
    </source>
</evidence>
<feature type="compositionally biased region" description="Low complexity" evidence="1">
    <location>
        <begin position="37"/>
        <end position="53"/>
    </location>
</feature>
<dbReference type="PROSITE" id="PS51257">
    <property type="entry name" value="PROKAR_LIPOPROTEIN"/>
    <property type="match status" value="1"/>
</dbReference>
<proteinExistence type="predicted"/>
<feature type="signal peptide" evidence="2">
    <location>
        <begin position="1"/>
        <end position="20"/>
    </location>
</feature>
<sequence length="284" mass="29891">MDRVRVLRLWGALAVCGLLAAGCTAGGEGDGKGDVKAGASRAASSGEASAESEPLPVTEPTVEADPRKSPRTAAEARALIRKVIGDPDMFGSRAVRGTPYESDPSRWAVLGEDCVWRREPLPEDVLATLTRHYLVPPGDGKGEVRMSATVTVHRTVLDAAWEQAGMLEEALGCEEQTLRQGERLIGLTSQAHAGGEGGNNHSDDMLYETGQCVSDTRGGPYPYWWTQLQLGPVVVSTSVCGGRGHDEDDLSTIAGAAGPRMTVRAQEVIGRAVGDAGQDTKDGA</sequence>
<keyword evidence="2" id="KW-0732">Signal</keyword>
<dbReference type="EMBL" id="JAYMRP010000004">
    <property type="protein sequence ID" value="MFB8772358.1"/>
    <property type="molecule type" value="Genomic_DNA"/>
</dbReference>
<dbReference type="Proteomes" id="UP001585080">
    <property type="component" value="Unassembled WGS sequence"/>
</dbReference>
<organism evidence="3 4">
    <name type="scientific">Streptomyces broussonetiae</name>
    <dbReference type="NCBI Taxonomy" id="2686304"/>
    <lineage>
        <taxon>Bacteria</taxon>
        <taxon>Bacillati</taxon>
        <taxon>Actinomycetota</taxon>
        <taxon>Actinomycetes</taxon>
        <taxon>Kitasatosporales</taxon>
        <taxon>Streptomycetaceae</taxon>
        <taxon>Streptomyces</taxon>
    </lineage>
</organism>
<comment type="caution">
    <text evidence="3">The sequence shown here is derived from an EMBL/GenBank/DDBJ whole genome shotgun (WGS) entry which is preliminary data.</text>
</comment>
<reference evidence="3 4" key="1">
    <citation type="submission" date="2024-01" db="EMBL/GenBank/DDBJ databases">
        <title>Genome mining of biosynthetic gene clusters to explore secondary metabolites of Streptomyces sp.</title>
        <authorList>
            <person name="Baig A."/>
            <person name="Ajitkumar Shintre N."/>
            <person name="Kumar H."/>
            <person name="Anbarasu A."/>
            <person name="Ramaiah S."/>
        </authorList>
    </citation>
    <scope>NUCLEOTIDE SEQUENCE [LARGE SCALE GENOMIC DNA]</scope>
    <source>
        <strain evidence="3 4">A57</strain>
    </source>
</reference>
<evidence type="ECO:0008006" key="5">
    <source>
        <dbReference type="Google" id="ProtNLM"/>
    </source>
</evidence>
<accession>A0ABV5E681</accession>
<feature type="region of interest" description="Disordered" evidence="1">
    <location>
        <begin position="27"/>
        <end position="72"/>
    </location>
</feature>
<evidence type="ECO:0000313" key="4">
    <source>
        <dbReference type="Proteomes" id="UP001585080"/>
    </source>
</evidence>
<gene>
    <name evidence="3" type="ORF">VSS16_06370</name>
</gene>
<evidence type="ECO:0000256" key="1">
    <source>
        <dbReference type="SAM" id="MobiDB-lite"/>
    </source>
</evidence>
<evidence type="ECO:0000313" key="3">
    <source>
        <dbReference type="EMBL" id="MFB8772358.1"/>
    </source>
</evidence>
<protein>
    <recommendedName>
        <fullName evidence="5">Lipoprotein</fullName>
    </recommendedName>
</protein>
<keyword evidence="4" id="KW-1185">Reference proteome</keyword>
<feature type="chain" id="PRO_5045218433" description="Lipoprotein" evidence="2">
    <location>
        <begin position="21"/>
        <end position="284"/>
    </location>
</feature>
<dbReference type="RefSeq" id="WP_376731319.1">
    <property type="nucleotide sequence ID" value="NZ_JAYMRP010000004.1"/>
</dbReference>
<name>A0ABV5E681_9ACTN</name>